<evidence type="ECO:0000313" key="2">
    <source>
        <dbReference type="EMBL" id="MFD2159738.1"/>
    </source>
</evidence>
<evidence type="ECO:0008006" key="4">
    <source>
        <dbReference type="Google" id="ProtNLM"/>
    </source>
</evidence>
<dbReference type="RefSeq" id="WP_377089692.1">
    <property type="nucleotide sequence ID" value="NZ_JBHSJL010000014.1"/>
</dbReference>
<protein>
    <recommendedName>
        <fullName evidence="4">Transporter</fullName>
    </recommendedName>
</protein>
<organism evidence="2 3">
    <name type="scientific">Rubritalea tangerina</name>
    <dbReference type="NCBI Taxonomy" id="430798"/>
    <lineage>
        <taxon>Bacteria</taxon>
        <taxon>Pseudomonadati</taxon>
        <taxon>Verrucomicrobiota</taxon>
        <taxon>Verrucomicrobiia</taxon>
        <taxon>Verrucomicrobiales</taxon>
        <taxon>Rubritaleaceae</taxon>
        <taxon>Rubritalea</taxon>
    </lineage>
</organism>
<keyword evidence="1" id="KW-0732">Signal</keyword>
<proteinExistence type="predicted"/>
<feature type="signal peptide" evidence="1">
    <location>
        <begin position="1"/>
        <end position="20"/>
    </location>
</feature>
<dbReference type="Proteomes" id="UP001597389">
    <property type="component" value="Unassembled WGS sequence"/>
</dbReference>
<dbReference type="EMBL" id="JBHUJB010000051">
    <property type="protein sequence ID" value="MFD2159738.1"/>
    <property type="molecule type" value="Genomic_DNA"/>
</dbReference>
<name>A0ABW4ZCK6_9BACT</name>
<sequence length="161" mass="18298">MLRFLQYFLLYLLCSIPVLSQDAINDLPAEPNYIYAAVLGTGVYRVEDATLTTVRLPFSYTLDTEEEDKWRLLLPVVIGYASLDPDDIIDRWIPTNLGTLSFIPGIEYRYPINDTFTLKPFAQVGGGYDFENNIWSGLVVGGTRALWKKPLNSHWQMQLGS</sequence>
<gene>
    <name evidence="2" type="ORF">ACFSW8_12585</name>
</gene>
<reference evidence="3" key="1">
    <citation type="journal article" date="2019" name="Int. J. Syst. Evol. Microbiol.">
        <title>The Global Catalogue of Microorganisms (GCM) 10K type strain sequencing project: providing services to taxonomists for standard genome sequencing and annotation.</title>
        <authorList>
            <consortium name="The Broad Institute Genomics Platform"/>
            <consortium name="The Broad Institute Genome Sequencing Center for Infectious Disease"/>
            <person name="Wu L."/>
            <person name="Ma J."/>
        </authorList>
    </citation>
    <scope>NUCLEOTIDE SEQUENCE [LARGE SCALE GENOMIC DNA]</scope>
    <source>
        <strain evidence="3">CCUG 57942</strain>
    </source>
</reference>
<feature type="chain" id="PRO_5046754874" description="Transporter" evidence="1">
    <location>
        <begin position="21"/>
        <end position="161"/>
    </location>
</feature>
<comment type="caution">
    <text evidence="2">The sequence shown here is derived from an EMBL/GenBank/DDBJ whole genome shotgun (WGS) entry which is preliminary data.</text>
</comment>
<evidence type="ECO:0000256" key="1">
    <source>
        <dbReference type="SAM" id="SignalP"/>
    </source>
</evidence>
<evidence type="ECO:0000313" key="3">
    <source>
        <dbReference type="Proteomes" id="UP001597389"/>
    </source>
</evidence>
<keyword evidence="3" id="KW-1185">Reference proteome</keyword>
<accession>A0ABW4ZCK6</accession>